<dbReference type="InterPro" id="IPR007461">
    <property type="entry name" value="Ysc84_actin-binding"/>
</dbReference>
<proteinExistence type="predicted"/>
<keyword evidence="1" id="KW-0732">Signal</keyword>
<name>A0A420E5Y7_9ALTE</name>
<protein>
    <recommendedName>
        <fullName evidence="2">Ysc84 actin-binding domain-containing protein</fullName>
    </recommendedName>
</protein>
<dbReference type="RefSeq" id="WP_120356626.1">
    <property type="nucleotide sequence ID" value="NZ_RAQO01000012.1"/>
</dbReference>
<organism evidence="3 4">
    <name type="scientific">Alginatibacterium sediminis</name>
    <dbReference type="NCBI Taxonomy" id="2164068"/>
    <lineage>
        <taxon>Bacteria</taxon>
        <taxon>Pseudomonadati</taxon>
        <taxon>Pseudomonadota</taxon>
        <taxon>Gammaproteobacteria</taxon>
        <taxon>Alteromonadales</taxon>
        <taxon>Alteromonadaceae</taxon>
        <taxon>Alginatibacterium</taxon>
    </lineage>
</organism>
<dbReference type="AlphaFoldDB" id="A0A420E5Y7"/>
<dbReference type="Pfam" id="PF04366">
    <property type="entry name" value="Ysc84"/>
    <property type="match status" value="1"/>
</dbReference>
<keyword evidence="4" id="KW-1185">Reference proteome</keyword>
<evidence type="ECO:0000313" key="3">
    <source>
        <dbReference type="EMBL" id="RKF13213.1"/>
    </source>
</evidence>
<feature type="chain" id="PRO_5019294384" description="Ysc84 actin-binding domain-containing protein" evidence="1">
    <location>
        <begin position="20"/>
        <end position="180"/>
    </location>
</feature>
<comment type="caution">
    <text evidence="3">The sequence shown here is derived from an EMBL/GenBank/DDBJ whole genome shotgun (WGS) entry which is preliminary data.</text>
</comment>
<dbReference type="OrthoDB" id="5405772at2"/>
<gene>
    <name evidence="3" type="ORF">DBZ36_19325</name>
</gene>
<evidence type="ECO:0000256" key="1">
    <source>
        <dbReference type="SAM" id="SignalP"/>
    </source>
</evidence>
<dbReference type="EMBL" id="RAQO01000012">
    <property type="protein sequence ID" value="RKF13213.1"/>
    <property type="molecule type" value="Genomic_DNA"/>
</dbReference>
<feature type="domain" description="Ysc84 actin-binding" evidence="2">
    <location>
        <begin position="81"/>
        <end position="175"/>
    </location>
</feature>
<dbReference type="Proteomes" id="UP000286482">
    <property type="component" value="Unassembled WGS sequence"/>
</dbReference>
<reference evidence="3 4" key="1">
    <citation type="submission" date="2018-09" db="EMBL/GenBank/DDBJ databases">
        <authorList>
            <person name="Wang Z."/>
        </authorList>
    </citation>
    <scope>NUCLEOTIDE SEQUENCE [LARGE SCALE GENOMIC DNA]</scope>
    <source>
        <strain evidence="3 4">ALS 81</strain>
    </source>
</reference>
<evidence type="ECO:0000259" key="2">
    <source>
        <dbReference type="Pfam" id="PF04366"/>
    </source>
</evidence>
<evidence type="ECO:0000313" key="4">
    <source>
        <dbReference type="Proteomes" id="UP000286482"/>
    </source>
</evidence>
<accession>A0A420E5Y7</accession>
<feature type="signal peptide" evidence="1">
    <location>
        <begin position="1"/>
        <end position="19"/>
    </location>
</feature>
<sequence>MKRFLLLIAAVLLSSTAIADEFGSTISTFRQASQTAPFFEGAYGYAVFPSVGKGGIGLGGAYGQGQVYRGGSAVGKSKLVQVTFGFQLGGQAFSQIVFLQDKRAYDEFTSGSFEFGAQASAVAITLGASAQAGTTGTGAQAGDNQAKANYVSGYAIFTSAKGGLMYEATIGGQTFTFDPY</sequence>